<dbReference type="RefSeq" id="WP_289503050.1">
    <property type="nucleotide sequence ID" value="NZ_CP116805.1"/>
</dbReference>
<feature type="region of interest" description="Disordered" evidence="1">
    <location>
        <begin position="77"/>
        <end position="100"/>
    </location>
</feature>
<keyword evidence="2" id="KW-0472">Membrane</keyword>
<dbReference type="EMBL" id="CP116805">
    <property type="protein sequence ID" value="WCL53538.1"/>
    <property type="molecule type" value="Genomic_DNA"/>
</dbReference>
<organism evidence="3 4">
    <name type="scientific">Gimibacter soli</name>
    <dbReference type="NCBI Taxonomy" id="3024400"/>
    <lineage>
        <taxon>Bacteria</taxon>
        <taxon>Pseudomonadati</taxon>
        <taxon>Pseudomonadota</taxon>
        <taxon>Alphaproteobacteria</taxon>
        <taxon>Kordiimonadales</taxon>
        <taxon>Temperatibacteraceae</taxon>
        <taxon>Gimibacter</taxon>
    </lineage>
</organism>
<evidence type="ECO:0000256" key="2">
    <source>
        <dbReference type="SAM" id="Phobius"/>
    </source>
</evidence>
<dbReference type="KEGG" id="gso:PH603_13445"/>
<evidence type="ECO:0000313" key="4">
    <source>
        <dbReference type="Proteomes" id="UP001217500"/>
    </source>
</evidence>
<proteinExistence type="predicted"/>
<accession>A0AAE9XU56</accession>
<sequence>MLAKVALVVILTAILAAAGAWSFDVVSSLQGGAGLSMHGYIAAGLGIFFSCLIGFGLMALLFYSARHGHDEASHKYDLTGDDAAGTDSRRDFTNQGDENR</sequence>
<reference evidence="3" key="1">
    <citation type="submission" date="2023-01" db="EMBL/GenBank/DDBJ databases">
        <title>The genome sequence of Kordiimonadaceae bacterium 6D33.</title>
        <authorList>
            <person name="Liu Y."/>
        </authorList>
    </citation>
    <scope>NUCLEOTIDE SEQUENCE</scope>
    <source>
        <strain evidence="3">6D33</strain>
    </source>
</reference>
<evidence type="ECO:0000256" key="1">
    <source>
        <dbReference type="SAM" id="MobiDB-lite"/>
    </source>
</evidence>
<protein>
    <submittedName>
        <fullName evidence="3">Uncharacterized protein</fullName>
    </submittedName>
</protein>
<dbReference type="AlphaFoldDB" id="A0AAE9XU56"/>
<dbReference type="Proteomes" id="UP001217500">
    <property type="component" value="Chromosome"/>
</dbReference>
<keyword evidence="2" id="KW-0812">Transmembrane</keyword>
<feature type="compositionally biased region" description="Basic and acidic residues" evidence="1">
    <location>
        <begin position="87"/>
        <end position="100"/>
    </location>
</feature>
<keyword evidence="2" id="KW-1133">Transmembrane helix</keyword>
<gene>
    <name evidence="3" type="ORF">PH603_13445</name>
</gene>
<evidence type="ECO:0000313" key="3">
    <source>
        <dbReference type="EMBL" id="WCL53538.1"/>
    </source>
</evidence>
<feature type="transmembrane region" description="Helical" evidence="2">
    <location>
        <begin position="38"/>
        <end position="63"/>
    </location>
</feature>
<keyword evidence="4" id="KW-1185">Reference proteome</keyword>
<name>A0AAE9XU56_9PROT</name>